<sequence length="1309" mass="144053">MFYMPRNEAIAIVFTTLVVCKSILLALEATEKRSLMARSLPPEQTAGILNLSAFWWFNPQLRAGYKRSLEFDDLLQVDEDISLEGSKDEIRQKWKHAAKEQSRSLLNVLLALYKWPLLAGVLPRLCLTGVNYAQPFLVNRVTGILGQSSSSTSNEIAYGLIAAYGVVYVGIAWMTAMFHHRSYRTVVMVRGALILLVYDHILNLNISAPSKSDALTLINADIERIGLGLRSFHETWASVLEIGLSLWLLDIKIGVSTVAAAAVVIACIIISGKVSRYMGIRQKIWLEAMQTRIATTVAAIGTMKGVKATGSTDILKSVITKLRTYEIQKSIKFREVLVMLVTLSYLATTMAPPFAFGTYSILAMIRNTTPLTAATAYTSLTIISLLCQAAGRVIDAIMGWVQALTSLERIRKYLALEGGIPLPGDTCSTTDLNFSAWLKKSARSNDKDGEKDEEKNLLRPNVSGDIDSRTVILLRNCSAGWERSSKPVINHVDANVQQGSFVTVIGPVGSGKSSLLHTILGEIPHTMGTVIVQDVEAAFCSQTPWLINATLKDNILGHSEFNSQWYNTVVRSCALDRDFAQLPGREDAMIGSKGIMLSGGQKGRLALARALYARKPLVVLDDVFAGLDTETEQDVFAALFGPGGLLRQEGTTTVLATNSIRNISLSDYIIVLGPGGTIVEQGIHSELISQGGYLASLDPKGDRIEQTDHQGDDKHAALDDSALQNPNLNAENRPTSDLTIYKFYVDKTGRVSFFVFSVLCSGFVFGLLFSQIWIKFWVEANARKANDRLAYYLSLYVLWSALAILLFLGACLQLMIVMVPRTAREFHELLLKTVLRAPLVFFSGTDSGEIANRFSQDLELVDMELPRSLIGTMMAFLLCIGELVVILWSSKYVAAAVPALIGLLYLVQKYYLKTSRQLRILEIQARAPLLTHFMETLQGLSSVRAFGWMRSYAIQNDRLLGTAQQSLYLLYCAQLWLTLTLDMIVAFLAITLVSVAVTTRSSTGASIGLALVNVIAFGANLKGLVYNWTALEIAMGAIARIQDFTSNTPREDQPEAREPPPLNWPDQGLIRFHDVSAAYSCESSLVLKNVSLEVQPGQKLAVCGRTGSGKSSLVGSLLRMLELRSGSIEIDGLDISTMAPQEVRSRLITLPQESFFYYGTVRENLDIQGQHSDEEMCEILTRLGLHELIIKKGGLDVPMTDDLLSHGQRQLFCVARAVLGASRILILDEVTSSVDQETETIILDVLREQFPEHTVVCIAHRLETILDYNQVIVLDEGSIVECGNPVTLASQPSRFADLLRATGHHSLTL</sequence>
<dbReference type="InterPro" id="IPR036640">
    <property type="entry name" value="ABC1_TM_sf"/>
</dbReference>
<dbReference type="FunFam" id="1.20.1560.10:FF:000055">
    <property type="entry name" value="ABC multidrug transporter (Eurofung)"/>
    <property type="match status" value="1"/>
</dbReference>
<evidence type="ECO:0000259" key="11">
    <source>
        <dbReference type="PROSITE" id="PS50893"/>
    </source>
</evidence>
<dbReference type="PANTHER" id="PTHR24223">
    <property type="entry name" value="ATP-BINDING CASSETTE SUB-FAMILY C"/>
    <property type="match status" value="1"/>
</dbReference>
<feature type="transmembrane region" description="Helical" evidence="10">
    <location>
        <begin position="253"/>
        <end position="274"/>
    </location>
</feature>
<feature type="transmembrane region" description="Helical" evidence="10">
    <location>
        <begin position="1003"/>
        <end position="1021"/>
    </location>
</feature>
<evidence type="ECO:0000256" key="2">
    <source>
        <dbReference type="ARBA" id="ARBA00009726"/>
    </source>
</evidence>
<reference evidence="13" key="1">
    <citation type="journal article" date="2023" name="IMA Fungus">
        <title>Comparative genomic study of the Penicillium genus elucidates a diverse pangenome and 15 lateral gene transfer events.</title>
        <authorList>
            <person name="Petersen C."/>
            <person name="Sorensen T."/>
            <person name="Nielsen M.R."/>
            <person name="Sondergaard T.E."/>
            <person name="Sorensen J.L."/>
            <person name="Fitzpatrick D.A."/>
            <person name="Frisvad J.C."/>
            <person name="Nielsen K.L."/>
        </authorList>
    </citation>
    <scope>NUCLEOTIDE SEQUENCE</scope>
    <source>
        <strain evidence="13">IBT 12815</strain>
    </source>
</reference>
<dbReference type="Pfam" id="PF00664">
    <property type="entry name" value="ABC_membrane"/>
    <property type="match status" value="1"/>
</dbReference>
<evidence type="ECO:0000313" key="13">
    <source>
        <dbReference type="EMBL" id="KAJ5618103.1"/>
    </source>
</evidence>
<dbReference type="GeneID" id="81584517"/>
<dbReference type="InterPro" id="IPR027417">
    <property type="entry name" value="P-loop_NTPase"/>
</dbReference>
<feature type="transmembrane region" description="Helical" evidence="10">
    <location>
        <begin position="894"/>
        <end position="912"/>
    </location>
</feature>
<dbReference type="InterPro" id="IPR050173">
    <property type="entry name" value="ABC_transporter_C-like"/>
</dbReference>
<feature type="domain" description="ABC transporter" evidence="11">
    <location>
        <begin position="474"/>
        <end position="699"/>
    </location>
</feature>
<proteinExistence type="inferred from homology"/>
<evidence type="ECO:0000256" key="5">
    <source>
        <dbReference type="ARBA" id="ARBA00022692"/>
    </source>
</evidence>
<dbReference type="Proteomes" id="UP001213799">
    <property type="component" value="Unassembled WGS sequence"/>
</dbReference>
<dbReference type="InterPro" id="IPR003439">
    <property type="entry name" value="ABC_transporter-like_ATP-bd"/>
</dbReference>
<dbReference type="SMART" id="SM00382">
    <property type="entry name" value="AAA"/>
    <property type="match status" value="2"/>
</dbReference>
<keyword evidence="4" id="KW-1003">Cell membrane</keyword>
<keyword evidence="14" id="KW-1185">Reference proteome</keyword>
<accession>A0AAD6H9L8</accession>
<evidence type="ECO:0000313" key="14">
    <source>
        <dbReference type="Proteomes" id="UP001213799"/>
    </source>
</evidence>
<keyword evidence="9 10" id="KW-0472">Membrane</keyword>
<keyword evidence="3" id="KW-0813">Transport</keyword>
<keyword evidence="6" id="KW-0547">Nucleotide-binding</keyword>
<dbReference type="InterPro" id="IPR011527">
    <property type="entry name" value="ABC1_TM_dom"/>
</dbReference>
<protein>
    <submittedName>
        <fullName evidence="13">ABC multidrug transporter</fullName>
    </submittedName>
</protein>
<keyword evidence="7" id="KW-0067">ATP-binding</keyword>
<feature type="transmembrane region" description="Helical" evidence="10">
    <location>
        <begin position="156"/>
        <end position="175"/>
    </location>
</feature>
<dbReference type="CDD" id="cd03244">
    <property type="entry name" value="ABCC_MRP_domain2"/>
    <property type="match status" value="1"/>
</dbReference>
<evidence type="ECO:0000256" key="4">
    <source>
        <dbReference type="ARBA" id="ARBA00022475"/>
    </source>
</evidence>
<dbReference type="InterPro" id="IPR003593">
    <property type="entry name" value="AAA+_ATPase"/>
</dbReference>
<dbReference type="CDD" id="cd18580">
    <property type="entry name" value="ABC_6TM_ABCC_D2"/>
    <property type="match status" value="1"/>
</dbReference>
<evidence type="ECO:0000256" key="6">
    <source>
        <dbReference type="ARBA" id="ARBA00022741"/>
    </source>
</evidence>
<organism evidence="13 14">
    <name type="scientific">Penicillium hordei</name>
    <dbReference type="NCBI Taxonomy" id="40994"/>
    <lineage>
        <taxon>Eukaryota</taxon>
        <taxon>Fungi</taxon>
        <taxon>Dikarya</taxon>
        <taxon>Ascomycota</taxon>
        <taxon>Pezizomycotina</taxon>
        <taxon>Eurotiomycetes</taxon>
        <taxon>Eurotiomycetidae</taxon>
        <taxon>Eurotiales</taxon>
        <taxon>Aspergillaceae</taxon>
        <taxon>Penicillium</taxon>
    </lineage>
</organism>
<keyword evidence="5 10" id="KW-0812">Transmembrane</keyword>
<dbReference type="EMBL" id="JAQJAE010000001">
    <property type="protein sequence ID" value="KAJ5618103.1"/>
    <property type="molecule type" value="Genomic_DNA"/>
</dbReference>
<feature type="transmembrane region" description="Helical" evidence="10">
    <location>
        <begin position="794"/>
        <end position="819"/>
    </location>
</feature>
<evidence type="ECO:0000256" key="7">
    <source>
        <dbReference type="ARBA" id="ARBA00022840"/>
    </source>
</evidence>
<feature type="domain" description="ABC transmembrane type-1" evidence="12">
    <location>
        <begin position="125"/>
        <end position="402"/>
    </location>
</feature>
<evidence type="ECO:0000256" key="8">
    <source>
        <dbReference type="ARBA" id="ARBA00022989"/>
    </source>
</evidence>
<dbReference type="InterPro" id="IPR017871">
    <property type="entry name" value="ABC_transporter-like_CS"/>
</dbReference>
<feature type="transmembrane region" description="Helical" evidence="10">
    <location>
        <begin position="968"/>
        <end position="997"/>
    </location>
</feature>
<dbReference type="PANTHER" id="PTHR24223:SF399">
    <property type="entry name" value="ABC TRANSPORTER ATNG"/>
    <property type="match status" value="1"/>
</dbReference>
<dbReference type="GO" id="GO:0005886">
    <property type="term" value="C:plasma membrane"/>
    <property type="evidence" value="ECO:0007669"/>
    <property type="project" value="UniProtKB-SubCell"/>
</dbReference>
<feature type="transmembrane region" description="Helical" evidence="10">
    <location>
        <begin position="187"/>
        <end position="206"/>
    </location>
</feature>
<feature type="domain" description="ABC transporter" evidence="11">
    <location>
        <begin position="1070"/>
        <end position="1301"/>
    </location>
</feature>
<comment type="caution">
    <text evidence="13">The sequence shown here is derived from an EMBL/GenBank/DDBJ whole genome shotgun (WGS) entry which is preliminary data.</text>
</comment>
<comment type="subcellular location">
    <subcellularLocation>
        <location evidence="1">Cell membrane</location>
        <topology evidence="1">Multi-pass membrane protein</topology>
    </subcellularLocation>
</comment>
<evidence type="ECO:0000256" key="10">
    <source>
        <dbReference type="SAM" id="Phobius"/>
    </source>
</evidence>
<dbReference type="FunFam" id="1.20.1560.10:FF:000066">
    <property type="entry name" value="ABC multidrug transporter (Eurofung)"/>
    <property type="match status" value="1"/>
</dbReference>
<reference evidence="13" key="2">
    <citation type="submission" date="2023-01" db="EMBL/GenBank/DDBJ databases">
        <authorList>
            <person name="Petersen C."/>
        </authorList>
    </citation>
    <scope>NUCLEOTIDE SEQUENCE</scope>
    <source>
        <strain evidence="13">IBT 12815</strain>
    </source>
</reference>
<feature type="transmembrane region" description="Helical" evidence="10">
    <location>
        <begin position="869"/>
        <end position="888"/>
    </location>
</feature>
<evidence type="ECO:0000256" key="9">
    <source>
        <dbReference type="ARBA" id="ARBA00023136"/>
    </source>
</evidence>
<keyword evidence="8 10" id="KW-1133">Transmembrane helix</keyword>
<dbReference type="RefSeq" id="XP_056759270.1">
    <property type="nucleotide sequence ID" value="XM_056894275.1"/>
</dbReference>
<feature type="transmembrane region" description="Helical" evidence="10">
    <location>
        <begin position="751"/>
        <end position="774"/>
    </location>
</feature>
<dbReference type="Gene3D" id="3.40.50.300">
    <property type="entry name" value="P-loop containing nucleotide triphosphate hydrolases"/>
    <property type="match status" value="2"/>
</dbReference>
<dbReference type="Gene3D" id="1.20.1560.10">
    <property type="entry name" value="ABC transporter type 1, transmembrane domain"/>
    <property type="match status" value="2"/>
</dbReference>
<comment type="similarity">
    <text evidence="2">Belongs to the ABC transporter superfamily. ABCC family. Conjugate transporter (TC 3.A.1.208) subfamily.</text>
</comment>
<name>A0AAD6H9L8_9EURO</name>
<dbReference type="GO" id="GO:0140359">
    <property type="term" value="F:ABC-type transporter activity"/>
    <property type="evidence" value="ECO:0007669"/>
    <property type="project" value="InterPro"/>
</dbReference>
<dbReference type="SUPFAM" id="SSF52540">
    <property type="entry name" value="P-loop containing nucleoside triphosphate hydrolases"/>
    <property type="match status" value="2"/>
</dbReference>
<dbReference type="GO" id="GO:0005524">
    <property type="term" value="F:ATP binding"/>
    <property type="evidence" value="ECO:0007669"/>
    <property type="project" value="UniProtKB-KW"/>
</dbReference>
<dbReference type="GO" id="GO:0016887">
    <property type="term" value="F:ATP hydrolysis activity"/>
    <property type="evidence" value="ECO:0007669"/>
    <property type="project" value="InterPro"/>
</dbReference>
<feature type="domain" description="ABC transmembrane type-1" evidence="12">
    <location>
        <begin position="772"/>
        <end position="1032"/>
    </location>
</feature>
<dbReference type="FunFam" id="3.40.50.300:FF:000838">
    <property type="entry name" value="ABC multidrug transporter (Eurofung)"/>
    <property type="match status" value="1"/>
</dbReference>
<dbReference type="Pfam" id="PF00005">
    <property type="entry name" value="ABC_tran"/>
    <property type="match status" value="2"/>
</dbReference>
<feature type="transmembrane region" description="Helical" evidence="10">
    <location>
        <begin position="336"/>
        <end position="356"/>
    </location>
</feature>
<dbReference type="InterPro" id="IPR044726">
    <property type="entry name" value="ABCC_6TM_D2"/>
</dbReference>
<evidence type="ECO:0000259" key="12">
    <source>
        <dbReference type="PROSITE" id="PS50929"/>
    </source>
</evidence>
<dbReference type="PROSITE" id="PS50893">
    <property type="entry name" value="ABC_TRANSPORTER_2"/>
    <property type="match status" value="2"/>
</dbReference>
<gene>
    <name evidence="13" type="ORF">N7537_003217</name>
</gene>
<evidence type="ECO:0000256" key="3">
    <source>
        <dbReference type="ARBA" id="ARBA00022448"/>
    </source>
</evidence>
<evidence type="ECO:0000256" key="1">
    <source>
        <dbReference type="ARBA" id="ARBA00004651"/>
    </source>
</evidence>
<dbReference type="PROSITE" id="PS50929">
    <property type="entry name" value="ABC_TM1F"/>
    <property type="match status" value="2"/>
</dbReference>
<dbReference type="SUPFAM" id="SSF90123">
    <property type="entry name" value="ABC transporter transmembrane region"/>
    <property type="match status" value="2"/>
</dbReference>
<dbReference type="PROSITE" id="PS00211">
    <property type="entry name" value="ABC_TRANSPORTER_1"/>
    <property type="match status" value="1"/>
</dbReference>